<evidence type="ECO:0000313" key="4">
    <source>
        <dbReference type="Proteomes" id="UP000215134"/>
    </source>
</evidence>
<evidence type="ECO:0000256" key="1">
    <source>
        <dbReference type="SAM" id="SignalP"/>
    </source>
</evidence>
<keyword evidence="1" id="KW-0732">Signal</keyword>
<proteinExistence type="predicted"/>
<dbReference type="Gene3D" id="3.90.420.10">
    <property type="entry name" value="Oxidoreductase, molybdopterin-binding domain"/>
    <property type="match status" value="1"/>
</dbReference>
<dbReference type="RefSeq" id="WP_095095382.1">
    <property type="nucleotide sequence ID" value="NZ_CAMIQD010000003.1"/>
</dbReference>
<dbReference type="GeneID" id="75025603"/>
<dbReference type="OrthoDB" id="9798763at2"/>
<dbReference type="AlphaFoldDB" id="A0A240AP42"/>
<name>A0A240AP42_SERFI</name>
<dbReference type="EMBL" id="LT906479">
    <property type="protein sequence ID" value="SNV84636.1"/>
    <property type="molecule type" value="Genomic_DNA"/>
</dbReference>
<dbReference type="SUPFAM" id="SSF56524">
    <property type="entry name" value="Oxidoreductase molybdopterin-binding domain"/>
    <property type="match status" value="1"/>
</dbReference>
<protein>
    <submittedName>
        <fullName evidence="3">Oxidoreductase molybdopterin binding domain</fullName>
    </submittedName>
</protein>
<dbReference type="Proteomes" id="UP000215134">
    <property type="component" value="Chromosome 1"/>
</dbReference>
<organism evidence="3 4">
    <name type="scientific">Serratia ficaria</name>
    <dbReference type="NCBI Taxonomy" id="61651"/>
    <lineage>
        <taxon>Bacteria</taxon>
        <taxon>Pseudomonadati</taxon>
        <taxon>Pseudomonadota</taxon>
        <taxon>Gammaproteobacteria</taxon>
        <taxon>Enterobacterales</taxon>
        <taxon>Yersiniaceae</taxon>
        <taxon>Serratia</taxon>
    </lineage>
</organism>
<sequence length="167" mass="19073">MHKSKSLSILFIVAVFFSASAFAKIGDLYIDGDIANKNNNDGYLLTADDFNKLKKSHIKTTTSWTEPGHVVDFEGVKFKDLLTLVGAHGKTLRMRALNDYWVDIPFSDVEQYDILLANKMDGNPLKVRDFGPYFVIYPLDEFYDKLNSPTYQARHIWQVDSITVIDK</sequence>
<feature type="domain" description="Oxidoreductase molybdopterin-binding" evidence="2">
    <location>
        <begin position="59"/>
        <end position="130"/>
    </location>
</feature>
<dbReference type="KEGG" id="sfj:SAMEA4384070_0413"/>
<evidence type="ECO:0000313" key="3">
    <source>
        <dbReference type="EMBL" id="SNV84636.1"/>
    </source>
</evidence>
<feature type="chain" id="PRO_5013394544" evidence="1">
    <location>
        <begin position="24"/>
        <end position="167"/>
    </location>
</feature>
<accession>A0A240AP42</accession>
<reference evidence="3 4" key="1">
    <citation type="submission" date="2017-06" db="EMBL/GenBank/DDBJ databases">
        <authorList>
            <consortium name="Pathogen Informatics"/>
        </authorList>
    </citation>
    <scope>NUCLEOTIDE SEQUENCE [LARGE SCALE GENOMIC DNA]</scope>
    <source>
        <strain evidence="3 4">NCTC12148</strain>
    </source>
</reference>
<evidence type="ECO:0000259" key="2">
    <source>
        <dbReference type="Pfam" id="PF00174"/>
    </source>
</evidence>
<feature type="signal peptide" evidence="1">
    <location>
        <begin position="1"/>
        <end position="23"/>
    </location>
</feature>
<dbReference type="InterPro" id="IPR000572">
    <property type="entry name" value="OxRdtase_Mopterin-bd_dom"/>
</dbReference>
<keyword evidence="4" id="KW-1185">Reference proteome</keyword>
<dbReference type="InterPro" id="IPR036374">
    <property type="entry name" value="OxRdtase_Mopterin-bd_sf"/>
</dbReference>
<dbReference type="Pfam" id="PF00174">
    <property type="entry name" value="Oxidored_molyb"/>
    <property type="match status" value="1"/>
</dbReference>
<gene>
    <name evidence="3" type="ORF">SAMEA4384070_00413</name>
</gene>